<keyword evidence="3" id="KW-1185">Reference proteome</keyword>
<dbReference type="AlphaFoldDB" id="A0AAP0M2H2"/>
<comment type="caution">
    <text evidence="2">The sequence shown here is derived from an EMBL/GenBank/DDBJ whole genome shotgun (WGS) entry which is preliminary data.</text>
</comment>
<proteinExistence type="predicted"/>
<sequence>MPSSSTTIISKCTICLDQKSRIKLLRLCVQTSPCSLASTFKRASSSQPLHFQSPISFRCQGNHFRSLFPTSSPSPAASSPTLMATSASFATTRASTSFTQRPLSFPSTASSHPSTSPILSRSSSLFWLPSEVSSQPSTSSPPHLHGRLEPTPKCKPKIFSNLDFFTAFTK</sequence>
<evidence type="ECO:0000256" key="1">
    <source>
        <dbReference type="SAM" id="MobiDB-lite"/>
    </source>
</evidence>
<protein>
    <submittedName>
        <fullName evidence="2">Uncharacterized protein</fullName>
    </submittedName>
</protein>
<evidence type="ECO:0000313" key="3">
    <source>
        <dbReference type="Proteomes" id="UP001428341"/>
    </source>
</evidence>
<gene>
    <name evidence="2" type="ORF">WN944_005470</name>
</gene>
<organism evidence="2 3">
    <name type="scientific">Citrus x changshan-huyou</name>
    <dbReference type="NCBI Taxonomy" id="2935761"/>
    <lineage>
        <taxon>Eukaryota</taxon>
        <taxon>Viridiplantae</taxon>
        <taxon>Streptophyta</taxon>
        <taxon>Embryophyta</taxon>
        <taxon>Tracheophyta</taxon>
        <taxon>Spermatophyta</taxon>
        <taxon>Magnoliopsida</taxon>
        <taxon>eudicotyledons</taxon>
        <taxon>Gunneridae</taxon>
        <taxon>Pentapetalae</taxon>
        <taxon>rosids</taxon>
        <taxon>malvids</taxon>
        <taxon>Sapindales</taxon>
        <taxon>Rutaceae</taxon>
        <taxon>Aurantioideae</taxon>
        <taxon>Citrus</taxon>
    </lineage>
</organism>
<feature type="region of interest" description="Disordered" evidence="1">
    <location>
        <begin position="133"/>
        <end position="152"/>
    </location>
</feature>
<name>A0AAP0M2H2_9ROSI</name>
<accession>A0AAP0M2H2</accession>
<reference evidence="2 3" key="1">
    <citation type="submission" date="2024-05" db="EMBL/GenBank/DDBJ databases">
        <title>Haplotype-resolved chromosome-level genome assembly of Huyou (Citrus changshanensis).</title>
        <authorList>
            <person name="Miao C."/>
            <person name="Chen W."/>
            <person name="Wu Y."/>
            <person name="Wang L."/>
            <person name="Zhao S."/>
            <person name="Grierson D."/>
            <person name="Xu C."/>
            <person name="Chen K."/>
        </authorList>
    </citation>
    <scope>NUCLEOTIDE SEQUENCE [LARGE SCALE GENOMIC DNA]</scope>
    <source>
        <strain evidence="2">01-14</strain>
        <tissue evidence="2">Leaf</tissue>
    </source>
</reference>
<dbReference type="Proteomes" id="UP001428341">
    <property type="component" value="Unassembled WGS sequence"/>
</dbReference>
<feature type="compositionally biased region" description="Low complexity" evidence="1">
    <location>
        <begin position="133"/>
        <end position="142"/>
    </location>
</feature>
<dbReference type="EMBL" id="JBCGBO010000006">
    <property type="protein sequence ID" value="KAK9194763.1"/>
    <property type="molecule type" value="Genomic_DNA"/>
</dbReference>
<evidence type="ECO:0000313" key="2">
    <source>
        <dbReference type="EMBL" id="KAK9194763.1"/>
    </source>
</evidence>